<dbReference type="InterPro" id="IPR001173">
    <property type="entry name" value="Glyco_trans_2-like"/>
</dbReference>
<name>A0A1M5YJ81_9CLOT</name>
<evidence type="ECO:0000259" key="5">
    <source>
        <dbReference type="Pfam" id="PF00535"/>
    </source>
</evidence>
<dbReference type="SUPFAM" id="SSF53448">
    <property type="entry name" value="Nucleotide-diphospho-sugar transferases"/>
    <property type="match status" value="1"/>
</dbReference>
<dbReference type="CDD" id="cd04186">
    <property type="entry name" value="GT_2_like_c"/>
    <property type="match status" value="1"/>
</dbReference>
<comment type="similarity">
    <text evidence="2">Belongs to the glycosyltransferase 2 family.</text>
</comment>
<evidence type="ECO:0000313" key="6">
    <source>
        <dbReference type="EMBL" id="SHI12075.1"/>
    </source>
</evidence>
<dbReference type="Proteomes" id="UP000184526">
    <property type="component" value="Unassembled WGS sequence"/>
</dbReference>
<dbReference type="RefSeq" id="WP_072832801.1">
    <property type="nucleotide sequence ID" value="NZ_FQXP01000016.1"/>
</dbReference>
<dbReference type="EMBL" id="FQXP01000016">
    <property type="protein sequence ID" value="SHI12075.1"/>
    <property type="molecule type" value="Genomic_DNA"/>
</dbReference>
<dbReference type="Pfam" id="PF00535">
    <property type="entry name" value="Glycos_transf_2"/>
    <property type="match status" value="1"/>
</dbReference>
<reference evidence="6 7" key="1">
    <citation type="submission" date="2016-11" db="EMBL/GenBank/DDBJ databases">
        <authorList>
            <person name="Jaros S."/>
            <person name="Januszkiewicz K."/>
            <person name="Wedrychowicz H."/>
        </authorList>
    </citation>
    <scope>NUCLEOTIDE SEQUENCE [LARGE SCALE GENOMIC DNA]</scope>
    <source>
        <strain evidence="6 7">DSM 3089</strain>
    </source>
</reference>
<evidence type="ECO:0000256" key="1">
    <source>
        <dbReference type="ARBA" id="ARBA00004776"/>
    </source>
</evidence>
<sequence length="336" mass="39919">MNKKVSLIIINWNNKSYLKRCMDSILTQSYKDFEVIFIDNCSHDGSFEYFKELYENYDFIKLFYNSVNNGYAGAANQGIKESTGEYIMILNPDIIMENDFIKLLVDYIESDSSIGAVSGKLLKYDFKADQKLNYIDSAGIIMFRDRNCIDRGQNEKDDGQYEKTEQVFGVCGAAPFFKKSVLEELCINNEFFDEDFFSYKEDIDISWRINLLGYKCMYYPKAIAYHGRGMGRSKKGILNVIKHRSDQSEFLRGISLRNHIWMLYKNESPSSWKRDRFRIYFRFFKIFIYSIFFERFKFKYMKEATNSKQLFINKKKLFFTKIKDENINNLNNLIKE</sequence>
<keyword evidence="4 6" id="KW-0808">Transferase</keyword>
<dbReference type="OrthoDB" id="9771846at2"/>
<keyword evidence="7" id="KW-1185">Reference proteome</keyword>
<proteinExistence type="inferred from homology"/>
<dbReference type="AlphaFoldDB" id="A0A1M5YJ81"/>
<organism evidence="6 7">
    <name type="scientific">Clostridium collagenovorans DSM 3089</name>
    <dbReference type="NCBI Taxonomy" id="1121306"/>
    <lineage>
        <taxon>Bacteria</taxon>
        <taxon>Bacillati</taxon>
        <taxon>Bacillota</taxon>
        <taxon>Clostridia</taxon>
        <taxon>Eubacteriales</taxon>
        <taxon>Clostridiaceae</taxon>
        <taxon>Clostridium</taxon>
    </lineage>
</organism>
<dbReference type="GO" id="GO:0016757">
    <property type="term" value="F:glycosyltransferase activity"/>
    <property type="evidence" value="ECO:0007669"/>
    <property type="project" value="UniProtKB-KW"/>
</dbReference>
<feature type="domain" description="Glycosyltransferase 2-like" evidence="5">
    <location>
        <begin position="6"/>
        <end position="184"/>
    </location>
</feature>
<evidence type="ECO:0000256" key="4">
    <source>
        <dbReference type="ARBA" id="ARBA00022679"/>
    </source>
</evidence>
<accession>A0A1M5YJ81</accession>
<keyword evidence="3" id="KW-0328">Glycosyltransferase</keyword>
<dbReference type="InterPro" id="IPR029044">
    <property type="entry name" value="Nucleotide-diphossugar_trans"/>
</dbReference>
<comment type="pathway">
    <text evidence="1">Cell wall biogenesis; cell wall polysaccharide biosynthesis.</text>
</comment>
<dbReference type="PANTHER" id="PTHR43179:SF12">
    <property type="entry name" value="GALACTOFURANOSYLTRANSFERASE GLFT2"/>
    <property type="match status" value="1"/>
</dbReference>
<dbReference type="STRING" id="1121306.SAMN02745196_02997"/>
<gene>
    <name evidence="6" type="ORF">SAMN02745196_02997</name>
</gene>
<evidence type="ECO:0000256" key="3">
    <source>
        <dbReference type="ARBA" id="ARBA00022676"/>
    </source>
</evidence>
<dbReference type="PANTHER" id="PTHR43179">
    <property type="entry name" value="RHAMNOSYLTRANSFERASE WBBL"/>
    <property type="match status" value="1"/>
</dbReference>
<dbReference type="Gene3D" id="3.90.550.10">
    <property type="entry name" value="Spore Coat Polysaccharide Biosynthesis Protein SpsA, Chain A"/>
    <property type="match status" value="1"/>
</dbReference>
<protein>
    <submittedName>
        <fullName evidence="6">Glycosyltransferase, GT2 family</fullName>
    </submittedName>
</protein>
<evidence type="ECO:0000256" key="2">
    <source>
        <dbReference type="ARBA" id="ARBA00006739"/>
    </source>
</evidence>
<evidence type="ECO:0000313" key="7">
    <source>
        <dbReference type="Proteomes" id="UP000184526"/>
    </source>
</evidence>